<evidence type="ECO:0000256" key="1">
    <source>
        <dbReference type="SAM" id="SignalP"/>
    </source>
</evidence>
<feature type="chain" id="PRO_5031051257" evidence="1">
    <location>
        <begin position="39"/>
        <end position="176"/>
    </location>
</feature>
<feature type="domain" description="Cyclophilin-like" evidence="2">
    <location>
        <begin position="59"/>
        <end position="159"/>
    </location>
</feature>
<proteinExistence type="predicted"/>
<organism evidence="3 4">
    <name type="scientific">Pantoea brenneri</name>
    <dbReference type="NCBI Taxonomy" id="472694"/>
    <lineage>
        <taxon>Bacteria</taxon>
        <taxon>Pseudomonadati</taxon>
        <taxon>Pseudomonadota</taxon>
        <taxon>Gammaproteobacteria</taxon>
        <taxon>Enterobacterales</taxon>
        <taxon>Erwiniaceae</taxon>
        <taxon>Pantoea</taxon>
    </lineage>
</organism>
<dbReference type="Gene3D" id="2.40.100.20">
    <property type="match status" value="1"/>
</dbReference>
<dbReference type="GeneID" id="57346307"/>
<evidence type="ECO:0000313" key="4">
    <source>
        <dbReference type="Proteomes" id="UP000566985"/>
    </source>
</evidence>
<dbReference type="EMBL" id="JABWPM010000016">
    <property type="protein sequence ID" value="NUY97647.1"/>
    <property type="molecule type" value="Genomic_DNA"/>
</dbReference>
<protein>
    <submittedName>
        <fullName evidence="3">Cyclophilin domain containing protein</fullName>
    </submittedName>
</protein>
<feature type="signal peptide" evidence="1">
    <location>
        <begin position="1"/>
        <end position="38"/>
    </location>
</feature>
<reference evidence="3 4" key="1">
    <citation type="submission" date="2020-05" db="EMBL/GenBank/DDBJ databases">
        <title>Whole Genome Sequences of Enterobacteriales Associated with the International Space Station.</title>
        <authorList>
            <person name="Bharadwaj A."/>
            <person name="Daudu R."/>
            <person name="Singh N."/>
            <person name="Wood J."/>
            <person name="Debieu M."/>
            <person name="Mason C."/>
            <person name="Wang C."/>
            <person name="Venkateswaran K."/>
        </authorList>
    </citation>
    <scope>NUCLEOTIDE SEQUENCE [LARGE SCALE GENOMIC DNA]</scope>
    <source>
        <strain evidence="3 4">IF5SW-B1</strain>
    </source>
</reference>
<sequence length="176" mass="19030">MKDMLPILTSGTARRQYIFSITVAVLITATSSPGAASAAVTSAASPDAPATSETRMINMQIDHQSFTLIPAENAASRALINKLPLSVEMHELNGNEKYVDLAFSLPVGPVVTGTIHAGDVMLYGNNTLVLFYKSFHTAYRYTRIGRIDAPEALENHESMKADQRDVVTAVRVAFTT</sequence>
<dbReference type="InterPro" id="IPR029000">
    <property type="entry name" value="Cyclophilin-like_dom_sf"/>
</dbReference>
<dbReference type="RefSeq" id="WP_164092224.1">
    <property type="nucleotide sequence ID" value="NZ_JABWPE010000016.1"/>
</dbReference>
<keyword evidence="1" id="KW-0732">Signal</keyword>
<gene>
    <name evidence="3" type="ORF">HU668_14420</name>
</gene>
<dbReference type="InterPro" id="IPR041183">
    <property type="entry name" value="Cyclophilin-like"/>
</dbReference>
<dbReference type="Proteomes" id="UP000566985">
    <property type="component" value="Unassembled WGS sequence"/>
</dbReference>
<dbReference type="AlphaFoldDB" id="A0A7Y6NFN8"/>
<name>A0A7Y6NFN8_9GAMM</name>
<evidence type="ECO:0000259" key="2">
    <source>
        <dbReference type="Pfam" id="PF18050"/>
    </source>
</evidence>
<accession>A0A7Y6NFN8</accession>
<dbReference type="Pfam" id="PF18050">
    <property type="entry name" value="Cyclophil_like2"/>
    <property type="match status" value="1"/>
</dbReference>
<comment type="caution">
    <text evidence="3">The sequence shown here is derived from an EMBL/GenBank/DDBJ whole genome shotgun (WGS) entry which is preliminary data.</text>
</comment>
<dbReference type="SUPFAM" id="SSF50891">
    <property type="entry name" value="Cyclophilin-like"/>
    <property type="match status" value="1"/>
</dbReference>
<evidence type="ECO:0000313" key="3">
    <source>
        <dbReference type="EMBL" id="NUY97647.1"/>
    </source>
</evidence>